<gene>
    <name evidence="3" type="ORF">BRARA_J02400</name>
</gene>
<dbReference type="AlphaFoldDB" id="A0A397XMZ7"/>
<reference evidence="3 4" key="1">
    <citation type="submission" date="2018-06" db="EMBL/GenBank/DDBJ databases">
        <title>WGS assembly of Brassica rapa FPsc.</title>
        <authorList>
            <person name="Bowman J."/>
            <person name="Kohchi T."/>
            <person name="Yamato K."/>
            <person name="Jenkins J."/>
            <person name="Shu S."/>
            <person name="Ishizaki K."/>
            <person name="Yamaoka S."/>
            <person name="Nishihama R."/>
            <person name="Nakamura Y."/>
            <person name="Berger F."/>
            <person name="Adam C."/>
            <person name="Aki S."/>
            <person name="Althoff F."/>
            <person name="Araki T."/>
            <person name="Arteaga-Vazquez M."/>
            <person name="Balasubrmanian S."/>
            <person name="Bauer D."/>
            <person name="Boehm C."/>
            <person name="Briginshaw L."/>
            <person name="Caballero-Perez J."/>
            <person name="Catarino B."/>
            <person name="Chen F."/>
            <person name="Chiyoda S."/>
            <person name="Chovatia M."/>
            <person name="Davies K."/>
            <person name="Delmans M."/>
            <person name="Demura T."/>
            <person name="Dierschke T."/>
            <person name="Dolan L."/>
            <person name="Dorantes-Acosta A."/>
            <person name="Eklund D."/>
            <person name="Florent S."/>
            <person name="Flores-Sandoval E."/>
            <person name="Fujiyama A."/>
            <person name="Fukuzawa H."/>
            <person name="Galik B."/>
            <person name="Grimanelli D."/>
            <person name="Grimwood J."/>
            <person name="Grossniklaus U."/>
            <person name="Hamada T."/>
            <person name="Haseloff J."/>
            <person name="Hetherington A."/>
            <person name="Higo A."/>
            <person name="Hirakawa Y."/>
            <person name="Hundley H."/>
            <person name="Ikeda Y."/>
            <person name="Inoue K."/>
            <person name="Inoue S."/>
            <person name="Ishida S."/>
            <person name="Jia Q."/>
            <person name="Kakita M."/>
            <person name="Kanazawa T."/>
            <person name="Kawai Y."/>
            <person name="Kawashima T."/>
            <person name="Kennedy M."/>
            <person name="Kinose K."/>
            <person name="Kinoshita T."/>
            <person name="Kohara Y."/>
            <person name="Koide E."/>
            <person name="Komatsu K."/>
            <person name="Kopischke S."/>
            <person name="Kubo M."/>
            <person name="Kyozuka J."/>
            <person name="Lagercrantz U."/>
            <person name="Lin S."/>
            <person name="Lindquist E."/>
            <person name="Lipzen A."/>
            <person name="Lu C."/>
            <person name="Luna E."/>
            <person name="Martienssen R."/>
            <person name="Minamino N."/>
            <person name="Mizutani M."/>
            <person name="Mizutani M."/>
            <person name="Mochizuki N."/>
            <person name="Monte I."/>
            <person name="Mosher R."/>
            <person name="Nagasaki H."/>
            <person name="Nakagami H."/>
            <person name="Naramoto S."/>
            <person name="Nishitani K."/>
            <person name="Ohtani M."/>
            <person name="Okamoto T."/>
            <person name="Okumura M."/>
            <person name="Phillips J."/>
            <person name="Pollak B."/>
            <person name="Reinders A."/>
            <person name="Roevekamp M."/>
            <person name="Sano R."/>
            <person name="Sawa S."/>
            <person name="Schmid M."/>
            <person name="Shirakawa M."/>
            <person name="Solano R."/>
            <person name="Spunde A."/>
            <person name="Suetsugu N."/>
            <person name="Sugano S."/>
            <person name="Sugiyama A."/>
            <person name="Sun R."/>
            <person name="Suzuki Y."/>
            <person name="Takenaka M."/>
            <person name="Takezawa D."/>
            <person name="Tomogane H."/>
            <person name="Tsuzuki M."/>
            <person name="Ueda T."/>
            <person name="Umeda M."/>
            <person name="Ward J."/>
            <person name="Watanabe Y."/>
            <person name="Yazaki K."/>
            <person name="Yokoyama R."/>
            <person name="Yoshitake Y."/>
            <person name="Yotsui I."/>
            <person name="Zachgo S."/>
            <person name="Schmutz J."/>
        </authorList>
    </citation>
    <scope>NUCLEOTIDE SEQUENCE [LARGE SCALE GENOMIC DNA]</scope>
    <source>
        <strain evidence="4">cv. B-3</strain>
    </source>
</reference>
<feature type="region of interest" description="Disordered" evidence="1">
    <location>
        <begin position="39"/>
        <end position="76"/>
    </location>
</feature>
<evidence type="ECO:0000256" key="1">
    <source>
        <dbReference type="SAM" id="MobiDB-lite"/>
    </source>
</evidence>
<keyword evidence="2" id="KW-0732">Signal</keyword>
<evidence type="ECO:0000313" key="3">
    <source>
        <dbReference type="EMBL" id="RID42522.1"/>
    </source>
</evidence>
<feature type="chain" id="PRO_5017414234" description="Transmembrane protein" evidence="2">
    <location>
        <begin position="31"/>
        <end position="76"/>
    </location>
</feature>
<dbReference type="EMBL" id="CM010637">
    <property type="protein sequence ID" value="RID42522.1"/>
    <property type="molecule type" value="Genomic_DNA"/>
</dbReference>
<evidence type="ECO:0000313" key="4">
    <source>
        <dbReference type="Proteomes" id="UP000264353"/>
    </source>
</evidence>
<dbReference type="Proteomes" id="UP000264353">
    <property type="component" value="Chromosome A10"/>
</dbReference>
<feature type="compositionally biased region" description="Polar residues" evidence="1">
    <location>
        <begin position="67"/>
        <end position="76"/>
    </location>
</feature>
<name>A0A397XMZ7_BRACM</name>
<feature type="signal peptide" evidence="2">
    <location>
        <begin position="1"/>
        <end position="30"/>
    </location>
</feature>
<accession>A0A397XMZ7</accession>
<evidence type="ECO:0008006" key="5">
    <source>
        <dbReference type="Google" id="ProtNLM"/>
    </source>
</evidence>
<organism evidence="3 4">
    <name type="scientific">Brassica campestris</name>
    <name type="common">Field mustard</name>
    <dbReference type="NCBI Taxonomy" id="3711"/>
    <lineage>
        <taxon>Eukaryota</taxon>
        <taxon>Viridiplantae</taxon>
        <taxon>Streptophyta</taxon>
        <taxon>Embryophyta</taxon>
        <taxon>Tracheophyta</taxon>
        <taxon>Spermatophyta</taxon>
        <taxon>Magnoliopsida</taxon>
        <taxon>eudicotyledons</taxon>
        <taxon>Gunneridae</taxon>
        <taxon>Pentapetalae</taxon>
        <taxon>rosids</taxon>
        <taxon>malvids</taxon>
        <taxon>Brassicales</taxon>
        <taxon>Brassicaceae</taxon>
        <taxon>Brassiceae</taxon>
        <taxon>Brassica</taxon>
    </lineage>
</organism>
<evidence type="ECO:0000256" key="2">
    <source>
        <dbReference type="SAM" id="SignalP"/>
    </source>
</evidence>
<protein>
    <recommendedName>
        <fullName evidence="5">Transmembrane protein</fullName>
    </recommendedName>
</protein>
<sequence length="76" mass="8194">MAKEKSYVIALLLLLSLLLCLSSQVGIAEARRHTINTGYSDSRCADKFQATPPPPVYKPTPRIVAPRSSSPKGKGP</sequence>
<proteinExistence type="predicted"/>